<dbReference type="AlphaFoldDB" id="A0A8X6NBC0"/>
<gene>
    <name evidence="1" type="ORF">NPIL_201481</name>
</gene>
<organism evidence="1 2">
    <name type="scientific">Nephila pilipes</name>
    <name type="common">Giant wood spider</name>
    <name type="synonym">Nephila maculata</name>
    <dbReference type="NCBI Taxonomy" id="299642"/>
    <lineage>
        <taxon>Eukaryota</taxon>
        <taxon>Metazoa</taxon>
        <taxon>Ecdysozoa</taxon>
        <taxon>Arthropoda</taxon>
        <taxon>Chelicerata</taxon>
        <taxon>Arachnida</taxon>
        <taxon>Araneae</taxon>
        <taxon>Araneomorphae</taxon>
        <taxon>Entelegynae</taxon>
        <taxon>Araneoidea</taxon>
        <taxon>Nephilidae</taxon>
        <taxon>Nephila</taxon>
    </lineage>
</organism>
<sequence>MIHPGILVKYQLQPNWSKLSTCEAITPNDRLLRRYWEGTVQTVEINVSPKRRRVKQTHRCYRGSSRGVATHASSWEDLYGRLR</sequence>
<comment type="caution">
    <text evidence="1">The sequence shown here is derived from an EMBL/GenBank/DDBJ whole genome shotgun (WGS) entry which is preliminary data.</text>
</comment>
<dbReference type="EMBL" id="BMAW01102368">
    <property type="protein sequence ID" value="GFT03989.1"/>
    <property type="molecule type" value="Genomic_DNA"/>
</dbReference>
<keyword evidence="2" id="KW-1185">Reference proteome</keyword>
<dbReference type="Proteomes" id="UP000887013">
    <property type="component" value="Unassembled WGS sequence"/>
</dbReference>
<name>A0A8X6NBC0_NEPPI</name>
<protein>
    <submittedName>
        <fullName evidence="1">Uncharacterized protein</fullName>
    </submittedName>
</protein>
<accession>A0A8X6NBC0</accession>
<reference evidence="1" key="1">
    <citation type="submission" date="2020-08" db="EMBL/GenBank/DDBJ databases">
        <title>Multicomponent nature underlies the extraordinary mechanical properties of spider dragline silk.</title>
        <authorList>
            <person name="Kono N."/>
            <person name="Nakamura H."/>
            <person name="Mori M."/>
            <person name="Yoshida Y."/>
            <person name="Ohtoshi R."/>
            <person name="Malay A.D."/>
            <person name="Moran D.A.P."/>
            <person name="Tomita M."/>
            <person name="Numata K."/>
            <person name="Arakawa K."/>
        </authorList>
    </citation>
    <scope>NUCLEOTIDE SEQUENCE</scope>
</reference>
<evidence type="ECO:0000313" key="1">
    <source>
        <dbReference type="EMBL" id="GFT03989.1"/>
    </source>
</evidence>
<evidence type="ECO:0000313" key="2">
    <source>
        <dbReference type="Proteomes" id="UP000887013"/>
    </source>
</evidence>
<proteinExistence type="predicted"/>